<gene>
    <name evidence="4" type="ORF">HPHI1048_LOCUS9010</name>
</gene>
<dbReference type="GO" id="GO:0046983">
    <property type="term" value="F:protein dimerization activity"/>
    <property type="evidence" value="ECO:0007669"/>
    <property type="project" value="InterPro"/>
</dbReference>
<name>A0A7S0ED85_9CRYP</name>
<feature type="region of interest" description="Disordered" evidence="2">
    <location>
        <begin position="178"/>
        <end position="199"/>
    </location>
</feature>
<feature type="domain" description="BHLH" evidence="3">
    <location>
        <begin position="234"/>
        <end position="285"/>
    </location>
</feature>
<dbReference type="InterPro" id="IPR045847">
    <property type="entry name" value="AIG1-like"/>
</dbReference>
<dbReference type="SUPFAM" id="SSF47459">
    <property type="entry name" value="HLH, helix-loop-helix DNA-binding domain"/>
    <property type="match status" value="2"/>
</dbReference>
<evidence type="ECO:0000313" key="4">
    <source>
        <dbReference type="EMBL" id="CAD8481469.1"/>
    </source>
</evidence>
<dbReference type="PROSITE" id="PS50888">
    <property type="entry name" value="BHLH"/>
    <property type="match status" value="2"/>
</dbReference>
<dbReference type="InterPro" id="IPR011598">
    <property type="entry name" value="bHLH_dom"/>
</dbReference>
<evidence type="ECO:0000259" key="3">
    <source>
        <dbReference type="PROSITE" id="PS50888"/>
    </source>
</evidence>
<feature type="region of interest" description="Disordered" evidence="2">
    <location>
        <begin position="293"/>
        <end position="321"/>
    </location>
</feature>
<keyword evidence="1" id="KW-0238">DNA-binding</keyword>
<dbReference type="InterPro" id="IPR036638">
    <property type="entry name" value="HLH_DNA-bd_sf"/>
</dbReference>
<dbReference type="EMBL" id="HBEO01013231">
    <property type="protein sequence ID" value="CAD8481469.1"/>
    <property type="molecule type" value="Transcribed_RNA"/>
</dbReference>
<dbReference type="AlphaFoldDB" id="A0A7S0ED85"/>
<reference evidence="4" key="1">
    <citation type="submission" date="2021-01" db="EMBL/GenBank/DDBJ databases">
        <authorList>
            <person name="Corre E."/>
            <person name="Pelletier E."/>
            <person name="Niang G."/>
            <person name="Scheremetjew M."/>
            <person name="Finn R."/>
            <person name="Kale V."/>
            <person name="Holt S."/>
            <person name="Cochrane G."/>
            <person name="Meng A."/>
            <person name="Brown T."/>
            <person name="Cohen L."/>
        </authorList>
    </citation>
    <scope>NUCLEOTIDE SEQUENCE</scope>
    <source>
        <strain evidence="4">CCMP325</strain>
    </source>
</reference>
<proteinExistence type="predicted"/>
<feature type="domain" description="BHLH" evidence="3">
    <location>
        <begin position="108"/>
        <end position="161"/>
    </location>
</feature>
<evidence type="ECO:0000256" key="1">
    <source>
        <dbReference type="ARBA" id="ARBA00023125"/>
    </source>
</evidence>
<accession>A0A7S0ED85</accession>
<dbReference type="GO" id="GO:0003677">
    <property type="term" value="F:DNA binding"/>
    <property type="evidence" value="ECO:0007669"/>
    <property type="project" value="UniProtKB-KW"/>
</dbReference>
<dbReference type="Pfam" id="PF00010">
    <property type="entry name" value="HLH"/>
    <property type="match status" value="2"/>
</dbReference>
<feature type="compositionally biased region" description="Basic and acidic residues" evidence="2">
    <location>
        <begin position="299"/>
        <end position="308"/>
    </location>
</feature>
<dbReference type="SMART" id="SM00353">
    <property type="entry name" value="HLH"/>
    <property type="match status" value="2"/>
</dbReference>
<dbReference type="PANTHER" id="PTHR45844:SF2">
    <property type="entry name" value="TRANSCRIPTION FACTOR BHLH30"/>
    <property type="match status" value="1"/>
</dbReference>
<dbReference type="Gene3D" id="4.10.280.10">
    <property type="entry name" value="Helix-loop-helix DNA-binding domain"/>
    <property type="match status" value="2"/>
</dbReference>
<sequence length="406" mass="43863">MSMDYDFASLKARDQGHQNPFKAGSYRSAEVNSQPLTAAQVLAIGVSKNEGLVAERTPFVSEPQPLKPPLPFDPLTAALHGMPKLESLVKTEAIDESSAAGALLGLHGNKLSHNQVEHNRRLKAKQLFDELKLLLPGGEDPLKVRDRNALLKMAVDVMKALQSYVSKIESNMPECSALHHETKTESKENSGTDDEAQFRTPGNYSEVLAGLNQSGAEQAAFAGMEMDLEGGDQDRKLSHSEAEQRRRQIARNYYNELRAFLPGNDKDKLDKNAVLQRTIFCIKQAAAAAAAAAQAGKSPLEDHSHSEDDTAMQPEHGLSESPPDVVRGFLAMVASGASYQARGLTAHNVMASSALNALHGSDDSSSQRTRTFSNLEDAAASEETTNARLNKLMRCDGSGKQPSLGC</sequence>
<organism evidence="4">
    <name type="scientific">Hanusia phi</name>
    <dbReference type="NCBI Taxonomy" id="3032"/>
    <lineage>
        <taxon>Eukaryota</taxon>
        <taxon>Cryptophyceae</taxon>
        <taxon>Pyrenomonadales</taxon>
        <taxon>Geminigeraceae</taxon>
        <taxon>Hanusia</taxon>
    </lineage>
</organism>
<dbReference type="PANTHER" id="PTHR45844">
    <property type="entry name" value="TRANSCRIPTION FACTOR BHLH30"/>
    <property type="match status" value="1"/>
</dbReference>
<feature type="compositionally biased region" description="Basic and acidic residues" evidence="2">
    <location>
        <begin position="178"/>
        <end position="190"/>
    </location>
</feature>
<dbReference type="GO" id="GO:0003700">
    <property type="term" value="F:DNA-binding transcription factor activity"/>
    <property type="evidence" value="ECO:0007669"/>
    <property type="project" value="InterPro"/>
</dbReference>
<evidence type="ECO:0000256" key="2">
    <source>
        <dbReference type="SAM" id="MobiDB-lite"/>
    </source>
</evidence>
<protein>
    <recommendedName>
        <fullName evidence="3">BHLH domain-containing protein</fullName>
    </recommendedName>
</protein>